<dbReference type="InterPro" id="IPR002358">
    <property type="entry name" value="Ribosomal_uL6_CS"/>
</dbReference>
<keyword evidence="2" id="KW-0687">Ribonucleoprotein</keyword>
<accession>X1QEM3</accession>
<dbReference type="PROSITE" id="PS00525">
    <property type="entry name" value="RIBOSOMAL_L6_1"/>
    <property type="match status" value="1"/>
</dbReference>
<evidence type="ECO:0000313" key="4">
    <source>
        <dbReference type="EMBL" id="GAI53276.1"/>
    </source>
</evidence>
<evidence type="ECO:0000256" key="2">
    <source>
        <dbReference type="ARBA" id="ARBA00023274"/>
    </source>
</evidence>
<dbReference type="PANTHER" id="PTHR11655:SF14">
    <property type="entry name" value="LARGE RIBOSOMAL SUBUNIT PROTEIN UL6M"/>
    <property type="match status" value="1"/>
</dbReference>
<dbReference type="GO" id="GO:0003735">
    <property type="term" value="F:structural constituent of ribosome"/>
    <property type="evidence" value="ECO:0007669"/>
    <property type="project" value="InterPro"/>
</dbReference>
<dbReference type="InterPro" id="IPR036789">
    <property type="entry name" value="Ribosomal_uL6-like_a/b-dom_sf"/>
</dbReference>
<feature type="domain" description="Large ribosomal subunit protein uL6 alpha-beta" evidence="3">
    <location>
        <begin position="2"/>
        <end position="73"/>
    </location>
</feature>
<name>X1QEM3_9ZZZZ</name>
<evidence type="ECO:0000259" key="3">
    <source>
        <dbReference type="Pfam" id="PF00347"/>
    </source>
</evidence>
<dbReference type="GO" id="GO:0022625">
    <property type="term" value="C:cytosolic large ribosomal subunit"/>
    <property type="evidence" value="ECO:0007669"/>
    <property type="project" value="TreeGrafter"/>
</dbReference>
<dbReference type="NCBIfam" id="TIGR03654">
    <property type="entry name" value="L6_bact"/>
    <property type="match status" value="1"/>
</dbReference>
<dbReference type="SUPFAM" id="SSF56053">
    <property type="entry name" value="Ribosomal protein L6"/>
    <property type="match status" value="2"/>
</dbReference>
<gene>
    <name evidence="4" type="ORF">S06H3_61520</name>
</gene>
<dbReference type="Pfam" id="PF00347">
    <property type="entry name" value="Ribosomal_L6"/>
    <property type="match status" value="2"/>
</dbReference>
<feature type="domain" description="Large ribosomal subunit protein uL6 alpha-beta" evidence="3">
    <location>
        <begin position="83"/>
        <end position="154"/>
    </location>
</feature>
<dbReference type="AlphaFoldDB" id="X1QEM3"/>
<dbReference type="InterPro" id="IPR020040">
    <property type="entry name" value="Ribosomal_uL6_a/b-dom"/>
</dbReference>
<organism evidence="4">
    <name type="scientific">marine sediment metagenome</name>
    <dbReference type="NCBI Taxonomy" id="412755"/>
    <lineage>
        <taxon>unclassified sequences</taxon>
        <taxon>metagenomes</taxon>
        <taxon>ecological metagenomes</taxon>
    </lineage>
</organism>
<dbReference type="PRINTS" id="PR00059">
    <property type="entry name" value="RIBOSOMALL6"/>
</dbReference>
<dbReference type="InterPro" id="IPR000702">
    <property type="entry name" value="Ribosomal_uL6-like"/>
</dbReference>
<feature type="non-terminal residue" evidence="4">
    <location>
        <position position="1"/>
    </location>
</feature>
<feature type="non-terminal residue" evidence="4">
    <location>
        <position position="169"/>
    </location>
</feature>
<comment type="caution">
    <text evidence="4">The sequence shown here is derived from an EMBL/GenBank/DDBJ whole genome shotgun (WGS) entry which is preliminary data.</text>
</comment>
<keyword evidence="1" id="KW-0689">Ribosomal protein</keyword>
<reference evidence="4" key="1">
    <citation type="journal article" date="2014" name="Front. Microbiol.">
        <title>High frequency of phylogenetically diverse reductive dehalogenase-homologous genes in deep subseafloor sedimentary metagenomes.</title>
        <authorList>
            <person name="Kawai M."/>
            <person name="Futagami T."/>
            <person name="Toyoda A."/>
            <person name="Takaki Y."/>
            <person name="Nishi S."/>
            <person name="Hori S."/>
            <person name="Arai W."/>
            <person name="Tsubouchi T."/>
            <person name="Morono Y."/>
            <person name="Uchiyama I."/>
            <person name="Ito T."/>
            <person name="Fujiyama A."/>
            <person name="Inagaki F."/>
            <person name="Takami H."/>
        </authorList>
    </citation>
    <scope>NUCLEOTIDE SEQUENCE</scope>
    <source>
        <strain evidence="4">Expedition CK06-06</strain>
    </source>
</reference>
<dbReference type="Gene3D" id="3.90.930.12">
    <property type="entry name" value="Ribosomal protein L6, alpha-beta domain"/>
    <property type="match status" value="2"/>
</dbReference>
<evidence type="ECO:0000256" key="1">
    <source>
        <dbReference type="ARBA" id="ARBA00022980"/>
    </source>
</evidence>
<dbReference type="GO" id="GO:0002181">
    <property type="term" value="P:cytoplasmic translation"/>
    <property type="evidence" value="ECO:0007669"/>
    <property type="project" value="TreeGrafter"/>
</dbReference>
<dbReference type="EMBL" id="BARV01040363">
    <property type="protein sequence ID" value="GAI53276.1"/>
    <property type="molecule type" value="Genomic_DNA"/>
</dbReference>
<sequence>LIPENVEVKIEGQKVIIKGPKGELSREIRPEIKVEVKGNQIFVLPKEETKKTKAFWGLTRTLLANMIKGATEGYEKKLEIEGLGFKALVEGEDLKLLVGFTQPVKIKAPQDIKFSVEKNVITVSGIDKEKVGLVAAMIRKVKPPEPYKGKGIRYQGEIVRRKVGKKVVT</sequence>
<proteinExistence type="predicted"/>
<dbReference type="InterPro" id="IPR019906">
    <property type="entry name" value="Ribosomal_uL6_bac-type"/>
</dbReference>
<dbReference type="PIRSF" id="PIRSF002162">
    <property type="entry name" value="Ribosomal_L6"/>
    <property type="match status" value="1"/>
</dbReference>
<protein>
    <recommendedName>
        <fullName evidence="3">Large ribosomal subunit protein uL6 alpha-beta domain-containing protein</fullName>
    </recommendedName>
</protein>
<dbReference type="PANTHER" id="PTHR11655">
    <property type="entry name" value="60S/50S RIBOSOMAL PROTEIN L6/L9"/>
    <property type="match status" value="1"/>
</dbReference>
<dbReference type="GO" id="GO:0019843">
    <property type="term" value="F:rRNA binding"/>
    <property type="evidence" value="ECO:0007669"/>
    <property type="project" value="InterPro"/>
</dbReference>